<dbReference type="EMBL" id="HBHJ01020759">
    <property type="protein sequence ID" value="CAD9697046.1"/>
    <property type="molecule type" value="Transcribed_RNA"/>
</dbReference>
<reference evidence="2" key="1">
    <citation type="submission" date="2021-01" db="EMBL/GenBank/DDBJ databases">
        <authorList>
            <person name="Corre E."/>
            <person name="Pelletier E."/>
            <person name="Niang G."/>
            <person name="Scheremetjew M."/>
            <person name="Finn R."/>
            <person name="Kale V."/>
            <person name="Holt S."/>
            <person name="Cochrane G."/>
            <person name="Meng A."/>
            <person name="Brown T."/>
            <person name="Cohen L."/>
        </authorList>
    </citation>
    <scope>NUCLEOTIDE SEQUENCE</scope>
    <source>
        <strain evidence="2">CCMP1243</strain>
    </source>
</reference>
<proteinExistence type="predicted"/>
<keyword evidence="1" id="KW-0472">Membrane</keyword>
<feature type="transmembrane region" description="Helical" evidence="1">
    <location>
        <begin position="134"/>
        <end position="153"/>
    </location>
</feature>
<feature type="transmembrane region" description="Helical" evidence="1">
    <location>
        <begin position="40"/>
        <end position="61"/>
    </location>
</feature>
<sequence length="177" mass="18822">MARRRTAADGAEVLDNEEQEKLIQDMKGQVERQSKESRTLMALLFGLLACGAAALGGQALLSEGFGLYTVLVPVLSWEATMATFTLCTVALAAAALVVVGGPRLRLPAGAVGGLACLVELALALPTLVEDWPPANAWLVPCLPPGCLLLAWYVDRDMSSMATEVDGLNELKYDYKSI</sequence>
<keyword evidence="1" id="KW-0812">Transmembrane</keyword>
<gene>
    <name evidence="2" type="ORF">RMAR1173_LOCUS13741</name>
</gene>
<keyword evidence="1" id="KW-1133">Transmembrane helix</keyword>
<evidence type="ECO:0000256" key="1">
    <source>
        <dbReference type="SAM" id="Phobius"/>
    </source>
</evidence>
<evidence type="ECO:0000313" key="2">
    <source>
        <dbReference type="EMBL" id="CAD9697046.1"/>
    </source>
</evidence>
<feature type="transmembrane region" description="Helical" evidence="1">
    <location>
        <begin position="81"/>
        <end position="99"/>
    </location>
</feature>
<name>A0A7S2SFQ4_9STRA</name>
<dbReference type="AlphaFoldDB" id="A0A7S2SFQ4"/>
<accession>A0A7S2SFQ4</accession>
<organism evidence="2">
    <name type="scientific">Rhizochromulina marina</name>
    <dbReference type="NCBI Taxonomy" id="1034831"/>
    <lineage>
        <taxon>Eukaryota</taxon>
        <taxon>Sar</taxon>
        <taxon>Stramenopiles</taxon>
        <taxon>Ochrophyta</taxon>
        <taxon>Dictyochophyceae</taxon>
        <taxon>Rhizochromulinales</taxon>
        <taxon>Rhizochromulina</taxon>
    </lineage>
</organism>
<protein>
    <submittedName>
        <fullName evidence="2">Uncharacterized protein</fullName>
    </submittedName>
</protein>
<feature type="transmembrane region" description="Helical" evidence="1">
    <location>
        <begin position="106"/>
        <end position="128"/>
    </location>
</feature>